<dbReference type="EC" id="3.1.21.3" evidence="3"/>
<accession>D5BQI5</accession>
<evidence type="ECO:0000256" key="1">
    <source>
        <dbReference type="ARBA" id="ARBA00007435"/>
    </source>
</evidence>
<dbReference type="PANTHER" id="PTHR34477">
    <property type="entry name" value="UPF0213 PROTEIN YHBQ"/>
    <property type="match status" value="1"/>
</dbReference>
<proteinExistence type="inferred from homology"/>
<keyword evidence="4" id="KW-1185">Reference proteome</keyword>
<evidence type="ECO:0000313" key="3">
    <source>
        <dbReference type="EMBL" id="ADE40703.1"/>
    </source>
</evidence>
<dbReference type="InterPro" id="IPR000305">
    <property type="entry name" value="GIY-YIG_endonuc"/>
</dbReference>
<keyword evidence="3" id="KW-0378">Hydrolase</keyword>
<evidence type="ECO:0000259" key="2">
    <source>
        <dbReference type="PROSITE" id="PS50164"/>
    </source>
</evidence>
<name>D5BQI5_PUNMI</name>
<dbReference type="EMBL" id="CP001751">
    <property type="protein sequence ID" value="ADE40703.1"/>
    <property type="molecule type" value="Genomic_DNA"/>
</dbReference>
<dbReference type="STRING" id="488538.SAR116_2460"/>
<dbReference type="CDD" id="cd10456">
    <property type="entry name" value="GIY-YIG_UPF0213"/>
    <property type="match status" value="1"/>
</dbReference>
<dbReference type="Pfam" id="PF01541">
    <property type="entry name" value="GIY-YIG"/>
    <property type="match status" value="1"/>
</dbReference>
<dbReference type="HOGENOM" id="CLU_135650_0_3_5"/>
<reference evidence="3 4" key="1">
    <citation type="journal article" date="2010" name="J. Bacteriol.">
        <title>Complete genome sequence of "Candidatus Puniceispirillum marinum" IMCC1322, a representative of the SAR116 clade in the Alphaproteobacteria.</title>
        <authorList>
            <person name="Oh H.M."/>
            <person name="Kwon K.K."/>
            <person name="Kang I."/>
            <person name="Kang S.G."/>
            <person name="Lee J.H."/>
            <person name="Kim S.J."/>
            <person name="Cho J.C."/>
        </authorList>
    </citation>
    <scope>NUCLEOTIDE SEQUENCE [LARGE SCALE GENOMIC DNA]</scope>
    <source>
        <strain evidence="3 4">IMCC1322</strain>
    </source>
</reference>
<dbReference type="Gene3D" id="3.40.1440.10">
    <property type="entry name" value="GIY-YIG endonuclease"/>
    <property type="match status" value="1"/>
</dbReference>
<protein>
    <submittedName>
        <fullName evidence="3">Excinuclease ABC, C subunit domain protein</fullName>
        <ecNumber evidence="3">3.1.21.3</ecNumber>
    </submittedName>
</protein>
<evidence type="ECO:0000313" key="4">
    <source>
        <dbReference type="Proteomes" id="UP000007460"/>
    </source>
</evidence>
<dbReference type="PROSITE" id="PS50164">
    <property type="entry name" value="GIY_YIG"/>
    <property type="match status" value="1"/>
</dbReference>
<feature type="domain" description="GIY-YIG" evidence="2">
    <location>
        <begin position="1"/>
        <end position="76"/>
    </location>
</feature>
<organism evidence="3 4">
    <name type="scientific">Puniceispirillum marinum (strain IMCC1322)</name>
    <dbReference type="NCBI Taxonomy" id="488538"/>
    <lineage>
        <taxon>Bacteria</taxon>
        <taxon>Pseudomonadati</taxon>
        <taxon>Pseudomonadota</taxon>
        <taxon>Alphaproteobacteria</taxon>
        <taxon>Candidatus Puniceispirillales</taxon>
        <taxon>Candidatus Puniceispirillaceae</taxon>
        <taxon>Candidatus Puniceispirillum</taxon>
    </lineage>
</organism>
<dbReference type="SUPFAM" id="SSF82771">
    <property type="entry name" value="GIY-YIG endonuclease"/>
    <property type="match status" value="1"/>
</dbReference>
<dbReference type="OrthoDB" id="287318at2"/>
<dbReference type="AlphaFoldDB" id="D5BQI5"/>
<dbReference type="InterPro" id="IPR050190">
    <property type="entry name" value="UPF0213_domain"/>
</dbReference>
<dbReference type="GO" id="GO:0009035">
    <property type="term" value="F:type I site-specific deoxyribonuclease activity"/>
    <property type="evidence" value="ECO:0007669"/>
    <property type="project" value="UniProtKB-EC"/>
</dbReference>
<comment type="similarity">
    <text evidence="1">Belongs to the UPF0213 family.</text>
</comment>
<dbReference type="Proteomes" id="UP000007460">
    <property type="component" value="Chromosome"/>
</dbReference>
<dbReference type="eggNOG" id="COG2827">
    <property type="taxonomic scope" value="Bacteria"/>
</dbReference>
<dbReference type="KEGG" id="apb:SAR116_2460"/>
<sequence length="83" mass="9181">MQWVVYILKCADNSLYTGITNDLDARITAHSAGLGAKYTKGRGPFVLVYHETCQDRSHASQREYAIKALSRDVKLALCAGYKG</sequence>
<dbReference type="InterPro" id="IPR035901">
    <property type="entry name" value="GIY-YIG_endonuc_sf"/>
</dbReference>
<dbReference type="PANTHER" id="PTHR34477:SF1">
    <property type="entry name" value="UPF0213 PROTEIN YHBQ"/>
    <property type="match status" value="1"/>
</dbReference>
<dbReference type="RefSeq" id="WP_013047329.1">
    <property type="nucleotide sequence ID" value="NC_014010.1"/>
</dbReference>
<gene>
    <name evidence="3" type="ordered locus">SAR116_2460</name>
</gene>